<name>A0A4Y2LQ30_ARAVE</name>
<reference evidence="1 2" key="1">
    <citation type="journal article" date="2019" name="Sci. Rep.">
        <title>Orb-weaving spider Araneus ventricosus genome elucidates the spidroin gene catalogue.</title>
        <authorList>
            <person name="Kono N."/>
            <person name="Nakamura H."/>
            <person name="Ohtoshi R."/>
            <person name="Moran D.A.P."/>
            <person name="Shinohara A."/>
            <person name="Yoshida Y."/>
            <person name="Fujiwara M."/>
            <person name="Mori M."/>
            <person name="Tomita M."/>
            <person name="Arakawa K."/>
        </authorList>
    </citation>
    <scope>NUCLEOTIDE SEQUENCE [LARGE SCALE GENOMIC DNA]</scope>
</reference>
<accession>A0A4Y2LQ30</accession>
<comment type="caution">
    <text evidence="1">The sequence shown here is derived from an EMBL/GenBank/DDBJ whole genome shotgun (WGS) entry which is preliminary data.</text>
</comment>
<dbReference type="EMBL" id="BGPR01006167">
    <property type="protein sequence ID" value="GBN16584.1"/>
    <property type="molecule type" value="Genomic_DNA"/>
</dbReference>
<protein>
    <submittedName>
        <fullName evidence="1">Uncharacterized protein</fullName>
    </submittedName>
</protein>
<evidence type="ECO:0000313" key="2">
    <source>
        <dbReference type="Proteomes" id="UP000499080"/>
    </source>
</evidence>
<dbReference type="Proteomes" id="UP000499080">
    <property type="component" value="Unassembled WGS sequence"/>
</dbReference>
<proteinExistence type="predicted"/>
<sequence length="127" mass="14359">MSGMGRKHICLMKNFPLSCCGSTVKSRLQMEESRMGRPFHLIFTVYVGQANIKSAIVCQTFSEGPLLMDWPAWNKAVNGQQCCNTSLKLKQATKTRTEAWSSGIVMFPDNVRSHVTEMILNLLIEFR</sequence>
<gene>
    <name evidence="1" type="ORF">AVEN_139177_1</name>
</gene>
<keyword evidence="2" id="KW-1185">Reference proteome</keyword>
<evidence type="ECO:0000313" key="1">
    <source>
        <dbReference type="EMBL" id="GBN16584.1"/>
    </source>
</evidence>
<organism evidence="1 2">
    <name type="scientific">Araneus ventricosus</name>
    <name type="common">Orbweaver spider</name>
    <name type="synonym">Epeira ventricosa</name>
    <dbReference type="NCBI Taxonomy" id="182803"/>
    <lineage>
        <taxon>Eukaryota</taxon>
        <taxon>Metazoa</taxon>
        <taxon>Ecdysozoa</taxon>
        <taxon>Arthropoda</taxon>
        <taxon>Chelicerata</taxon>
        <taxon>Arachnida</taxon>
        <taxon>Araneae</taxon>
        <taxon>Araneomorphae</taxon>
        <taxon>Entelegynae</taxon>
        <taxon>Araneoidea</taxon>
        <taxon>Araneidae</taxon>
        <taxon>Araneus</taxon>
    </lineage>
</organism>
<dbReference type="AlphaFoldDB" id="A0A4Y2LQ30"/>